<dbReference type="Pfam" id="PF09344">
    <property type="entry name" value="Cas_CT1975"/>
    <property type="match status" value="1"/>
</dbReference>
<evidence type="ECO:0000313" key="3">
    <source>
        <dbReference type="Proteomes" id="UP000323876"/>
    </source>
</evidence>
<dbReference type="Proteomes" id="UP000323876">
    <property type="component" value="Unassembled WGS sequence"/>
</dbReference>
<gene>
    <name evidence="2" type="primary">cas7e</name>
    <name evidence="2" type="ORF">F3087_40130</name>
</gene>
<feature type="region of interest" description="Disordered" evidence="1">
    <location>
        <begin position="14"/>
        <end position="43"/>
    </location>
</feature>
<dbReference type="NCBIfam" id="TIGR01869">
    <property type="entry name" value="casC_Cse4"/>
    <property type="match status" value="1"/>
</dbReference>
<organism evidence="2 3">
    <name type="scientific">Nocardia colli</name>
    <dbReference type="NCBI Taxonomy" id="2545717"/>
    <lineage>
        <taxon>Bacteria</taxon>
        <taxon>Bacillati</taxon>
        <taxon>Actinomycetota</taxon>
        <taxon>Actinomycetes</taxon>
        <taxon>Mycobacteriales</taxon>
        <taxon>Nocardiaceae</taxon>
        <taxon>Nocardia</taxon>
    </lineage>
</organism>
<name>A0A5N0DZR7_9NOCA</name>
<evidence type="ECO:0000256" key="1">
    <source>
        <dbReference type="SAM" id="MobiDB-lite"/>
    </source>
</evidence>
<reference evidence="2 3" key="1">
    <citation type="submission" date="2019-09" db="EMBL/GenBank/DDBJ databases">
        <authorList>
            <person name="Wang X."/>
        </authorList>
    </citation>
    <scope>NUCLEOTIDE SEQUENCE [LARGE SCALE GENOMIC DNA]</scope>
    <source>
        <strain evidence="2 3">CICC 11023</strain>
    </source>
</reference>
<dbReference type="EMBL" id="VXLC01000031">
    <property type="protein sequence ID" value="KAA8881880.1"/>
    <property type="molecule type" value="Genomic_DNA"/>
</dbReference>
<proteinExistence type="predicted"/>
<comment type="caution">
    <text evidence="2">The sequence shown here is derived from an EMBL/GenBank/DDBJ whole genome shotgun (WGS) entry which is preliminary data.</text>
</comment>
<sequence>MTNTFVDVHILHSLPPSNVNRDDTGSPKHAQYGGSRRARVSSQAWKRATRVAMSKDGQGTPHDGSTRTKRIAALVAVRLCEQTGIDQEPAAKIANAMLTTLHISPGRRPSETAYLLYFGKAQVDRIVALVAGRVTELVALDDKALIAAVASLPVKEQLGSGHPVDVALFGRMIAEIPQLNVDAAVQVAHALSTHSVETEFDFYTAIDDEKPRNEGTGAEMVDAREFNSALYYRYASVGMDQLIDNLDGDIDASLQALQRFIPAFAKSLPGGNQNSFAHGTAPFLTSVVVRNSPVNLVSAFERPVHSDNGIAVKSAVRLAAEFDEVARTWGYSSIATQSTYPADYAPLLENILGAPLPFLDATSAVIGTVAQCLGGSDV</sequence>
<keyword evidence="3" id="KW-1185">Reference proteome</keyword>
<dbReference type="AlphaFoldDB" id="A0A5N0DZR7"/>
<dbReference type="InterPro" id="IPR010148">
    <property type="entry name" value="CRISPR-assoc_prot_CT1975"/>
</dbReference>
<dbReference type="RefSeq" id="WP_150407405.1">
    <property type="nucleotide sequence ID" value="NZ_VXLC01000031.1"/>
</dbReference>
<evidence type="ECO:0000313" key="2">
    <source>
        <dbReference type="EMBL" id="KAA8881880.1"/>
    </source>
</evidence>
<protein>
    <submittedName>
        <fullName evidence="2">Type I-E CRISPR-associated protein Cas7/Cse4/CasC</fullName>
    </submittedName>
</protein>
<accession>A0A5N0DZR7</accession>
<dbReference type="OrthoDB" id="5291250at2"/>